<protein>
    <submittedName>
        <fullName evidence="2">Uncharacterized protein</fullName>
    </submittedName>
</protein>
<keyword evidence="1" id="KW-0812">Transmembrane</keyword>
<dbReference type="AlphaFoldDB" id="B0CDH3"/>
<reference evidence="2 3" key="1">
    <citation type="journal article" date="2008" name="Proc. Natl. Acad. Sci. U.S.A.">
        <title>Niche adaptation and genome expansion in the chlorophyll d-producing cyanobacterium Acaryochloris marina.</title>
        <authorList>
            <person name="Swingley W.D."/>
            <person name="Chen M."/>
            <person name="Cheung P.C."/>
            <person name="Conrad A.L."/>
            <person name="Dejesa L.C."/>
            <person name="Hao J."/>
            <person name="Honchak B.M."/>
            <person name="Karbach L.E."/>
            <person name="Kurdoglu A."/>
            <person name="Lahiri S."/>
            <person name="Mastrian S.D."/>
            <person name="Miyashita H."/>
            <person name="Page L."/>
            <person name="Ramakrishna P."/>
            <person name="Satoh S."/>
            <person name="Sattley W.M."/>
            <person name="Shimada Y."/>
            <person name="Taylor H.L."/>
            <person name="Tomo T."/>
            <person name="Tsuchiya T."/>
            <person name="Wang Z.T."/>
            <person name="Raymond J."/>
            <person name="Mimuro M."/>
            <person name="Blankenship R.E."/>
            <person name="Touchman J.W."/>
        </authorList>
    </citation>
    <scope>NUCLEOTIDE SEQUENCE [LARGE SCALE GENOMIC DNA]</scope>
    <source>
        <strain evidence="3">MBIC 11017</strain>
    </source>
</reference>
<sequence>MNIEFILYDEFRLIFNEEALTYRMFSALFCMNLYIFKLLE</sequence>
<dbReference type="Proteomes" id="UP000000268">
    <property type="component" value="Chromosome"/>
</dbReference>
<feature type="transmembrane region" description="Helical" evidence="1">
    <location>
        <begin position="20"/>
        <end position="39"/>
    </location>
</feature>
<accession>B0CDH3</accession>
<dbReference type="STRING" id="329726.AM1_1878"/>
<dbReference type="EMBL" id="CP000828">
    <property type="protein sequence ID" value="ABW26898.1"/>
    <property type="molecule type" value="Genomic_DNA"/>
</dbReference>
<evidence type="ECO:0000313" key="3">
    <source>
        <dbReference type="Proteomes" id="UP000000268"/>
    </source>
</evidence>
<dbReference type="KEGG" id="amr:AM1_1878"/>
<keyword evidence="1" id="KW-0472">Membrane</keyword>
<dbReference type="HOGENOM" id="CLU_3283107_0_0_3"/>
<keyword evidence="1" id="KW-1133">Transmembrane helix</keyword>
<gene>
    <name evidence="2" type="ordered locus">AM1_1878</name>
</gene>
<evidence type="ECO:0000313" key="2">
    <source>
        <dbReference type="EMBL" id="ABW26898.1"/>
    </source>
</evidence>
<proteinExistence type="predicted"/>
<organism evidence="2 3">
    <name type="scientific">Acaryochloris marina (strain MBIC 11017)</name>
    <dbReference type="NCBI Taxonomy" id="329726"/>
    <lineage>
        <taxon>Bacteria</taxon>
        <taxon>Bacillati</taxon>
        <taxon>Cyanobacteriota</taxon>
        <taxon>Cyanophyceae</taxon>
        <taxon>Acaryochloridales</taxon>
        <taxon>Acaryochloridaceae</taxon>
        <taxon>Acaryochloris</taxon>
    </lineage>
</organism>
<name>B0CDH3_ACAM1</name>
<evidence type="ECO:0000256" key="1">
    <source>
        <dbReference type="SAM" id="Phobius"/>
    </source>
</evidence>
<keyword evidence="3" id="KW-1185">Reference proteome</keyword>